<dbReference type="Proteomes" id="UP001066276">
    <property type="component" value="Chromosome 9"/>
</dbReference>
<feature type="region of interest" description="Disordered" evidence="1">
    <location>
        <begin position="167"/>
        <end position="194"/>
    </location>
</feature>
<keyword evidence="3" id="KW-1185">Reference proteome</keyword>
<name>A0AAV7NB43_PLEWA</name>
<reference evidence="2" key="1">
    <citation type="journal article" date="2022" name="bioRxiv">
        <title>Sequencing and chromosome-scale assembly of the giantPleurodeles waltlgenome.</title>
        <authorList>
            <person name="Brown T."/>
            <person name="Elewa A."/>
            <person name="Iarovenko S."/>
            <person name="Subramanian E."/>
            <person name="Araus A.J."/>
            <person name="Petzold A."/>
            <person name="Susuki M."/>
            <person name="Suzuki K.-i.T."/>
            <person name="Hayashi T."/>
            <person name="Toyoda A."/>
            <person name="Oliveira C."/>
            <person name="Osipova E."/>
            <person name="Leigh N.D."/>
            <person name="Simon A."/>
            <person name="Yun M.H."/>
        </authorList>
    </citation>
    <scope>NUCLEOTIDE SEQUENCE</scope>
    <source>
        <strain evidence="2">20211129_DDA</strain>
        <tissue evidence="2">Liver</tissue>
    </source>
</reference>
<gene>
    <name evidence="2" type="ORF">NDU88_007750</name>
</gene>
<protein>
    <submittedName>
        <fullName evidence="2">Uncharacterized protein</fullName>
    </submittedName>
</protein>
<evidence type="ECO:0000256" key="1">
    <source>
        <dbReference type="SAM" id="MobiDB-lite"/>
    </source>
</evidence>
<evidence type="ECO:0000313" key="3">
    <source>
        <dbReference type="Proteomes" id="UP001066276"/>
    </source>
</evidence>
<organism evidence="2 3">
    <name type="scientific">Pleurodeles waltl</name>
    <name type="common">Iberian ribbed newt</name>
    <dbReference type="NCBI Taxonomy" id="8319"/>
    <lineage>
        <taxon>Eukaryota</taxon>
        <taxon>Metazoa</taxon>
        <taxon>Chordata</taxon>
        <taxon>Craniata</taxon>
        <taxon>Vertebrata</taxon>
        <taxon>Euteleostomi</taxon>
        <taxon>Amphibia</taxon>
        <taxon>Batrachia</taxon>
        <taxon>Caudata</taxon>
        <taxon>Salamandroidea</taxon>
        <taxon>Salamandridae</taxon>
        <taxon>Pleurodelinae</taxon>
        <taxon>Pleurodeles</taxon>
    </lineage>
</organism>
<evidence type="ECO:0000313" key="2">
    <source>
        <dbReference type="EMBL" id="KAJ1110398.1"/>
    </source>
</evidence>
<comment type="caution">
    <text evidence="2">The sequence shown here is derived from an EMBL/GenBank/DDBJ whole genome shotgun (WGS) entry which is preliminary data.</text>
</comment>
<proteinExistence type="predicted"/>
<accession>A0AAV7NB43</accession>
<dbReference type="EMBL" id="JANPWB010000013">
    <property type="protein sequence ID" value="KAJ1110398.1"/>
    <property type="molecule type" value="Genomic_DNA"/>
</dbReference>
<sequence length="194" mass="20298">MVCQPTTLRTTCGNPALNNQRPFVRLMSCPGHFSSSGSFSTPLDNAPLLLPLWGSHSPGGGNTSNPPPACRYLPPVLPLLIIPKVWVFQPGGQALFLTVWAASRIDHPAPPPSAHLIARPWLIVPLPPDARAARSVPPPALASGVPASDFAGSALPVYTALAVTRSVPGRPPTRSDTTPHRAAGTTAITGHLPF</sequence>
<dbReference type="AlphaFoldDB" id="A0AAV7NB43"/>